<organism evidence="2 3">
    <name type="scientific">Eiseniibacteriota bacterium</name>
    <dbReference type="NCBI Taxonomy" id="2212470"/>
    <lineage>
        <taxon>Bacteria</taxon>
        <taxon>Candidatus Eiseniibacteriota</taxon>
    </lineage>
</organism>
<reference evidence="2" key="1">
    <citation type="submission" date="2020-04" db="EMBL/GenBank/DDBJ databases">
        <authorList>
            <person name="Zhang T."/>
        </authorList>
    </citation>
    <scope>NUCLEOTIDE SEQUENCE</scope>
    <source>
        <strain evidence="2">HKST-UBA01</strain>
    </source>
</reference>
<feature type="domain" description="Bacteriophage T5 Orf172 DNA-binding" evidence="1">
    <location>
        <begin position="13"/>
        <end position="98"/>
    </location>
</feature>
<protein>
    <submittedName>
        <fullName evidence="2">GIY-YIG nuclease family protein</fullName>
    </submittedName>
</protein>
<dbReference type="EMBL" id="JAGQHR010000030">
    <property type="protein sequence ID" value="MCA9726434.1"/>
    <property type="molecule type" value="Genomic_DNA"/>
</dbReference>
<dbReference type="Pfam" id="PF10544">
    <property type="entry name" value="T5orf172"/>
    <property type="match status" value="1"/>
</dbReference>
<gene>
    <name evidence="2" type="ORF">KC729_02050</name>
</gene>
<dbReference type="InterPro" id="IPR018306">
    <property type="entry name" value="Phage_T5_Orf172_DNA-bd"/>
</dbReference>
<proteinExistence type="predicted"/>
<accession>A0A956RP95</accession>
<evidence type="ECO:0000313" key="3">
    <source>
        <dbReference type="Proteomes" id="UP000697710"/>
    </source>
</evidence>
<dbReference type="SMART" id="SM00974">
    <property type="entry name" value="T5orf172"/>
    <property type="match status" value="1"/>
</dbReference>
<comment type="caution">
    <text evidence="2">The sequence shown here is derived from an EMBL/GenBank/DDBJ whole genome shotgun (WGS) entry which is preliminary data.</text>
</comment>
<evidence type="ECO:0000259" key="1">
    <source>
        <dbReference type="SMART" id="SM00974"/>
    </source>
</evidence>
<evidence type="ECO:0000313" key="2">
    <source>
        <dbReference type="EMBL" id="MCA9726434.1"/>
    </source>
</evidence>
<reference evidence="2" key="2">
    <citation type="journal article" date="2021" name="Microbiome">
        <title>Successional dynamics and alternative stable states in a saline activated sludge microbial community over 9 years.</title>
        <authorList>
            <person name="Wang Y."/>
            <person name="Ye J."/>
            <person name="Ju F."/>
            <person name="Liu L."/>
            <person name="Boyd J.A."/>
            <person name="Deng Y."/>
            <person name="Parks D.H."/>
            <person name="Jiang X."/>
            <person name="Yin X."/>
            <person name="Woodcroft B.J."/>
            <person name="Tyson G.W."/>
            <person name="Hugenholtz P."/>
            <person name="Polz M.F."/>
            <person name="Zhang T."/>
        </authorList>
    </citation>
    <scope>NUCLEOTIDE SEQUENCE</scope>
    <source>
        <strain evidence="2">HKST-UBA01</strain>
    </source>
</reference>
<dbReference type="Proteomes" id="UP000697710">
    <property type="component" value="Unassembled WGS sequence"/>
</dbReference>
<dbReference type="AlphaFoldDB" id="A0A956RP95"/>
<name>A0A956RP95_UNCEI</name>
<sequence>MRSKRGHVYVLTTQNSELVKIGGTDHPPMKRIREINAAEPYRGLGPWTLYDFREVHDWRKVEYDMHYAFRSKQSRTPRGQKELFRIAPHRVRARLNALDPEQIVSKPKIDRMFQDELFAGFLTKLFSFTGILNWLDIQGAWTFTLFPGTSGGRYYTINIGRHEVAFASLPDPAEKGSYHSIVMDCLVLDFPDVRKWVRRHRGTLRNDVYASALPRSVSVGFWGSFVDAHQFLELDGVRRALLAYWSEGLIVLKERGAGSVHSRHHNWNAVAELRSRIAPL</sequence>